<dbReference type="Proteomes" id="UP001481413">
    <property type="component" value="Unassembled WGS sequence"/>
</dbReference>
<keyword evidence="2" id="KW-1133">Transmembrane helix</keyword>
<keyword evidence="4" id="KW-1185">Reference proteome</keyword>
<dbReference type="Pfam" id="PF05137">
    <property type="entry name" value="PilN"/>
    <property type="match status" value="1"/>
</dbReference>
<feature type="transmembrane region" description="Helical" evidence="2">
    <location>
        <begin position="21"/>
        <end position="43"/>
    </location>
</feature>
<proteinExistence type="predicted"/>
<keyword evidence="1" id="KW-0175">Coiled coil</keyword>
<keyword evidence="2" id="KW-0472">Membrane</keyword>
<feature type="coiled-coil region" evidence="1">
    <location>
        <begin position="64"/>
        <end position="91"/>
    </location>
</feature>
<dbReference type="PANTHER" id="PTHR40278:SF2">
    <property type="entry name" value="TYPE IV PILUS INNER MEMBRANE COMPONENT PILN"/>
    <property type="match status" value="1"/>
</dbReference>
<evidence type="ECO:0000313" key="4">
    <source>
        <dbReference type="Proteomes" id="UP001481413"/>
    </source>
</evidence>
<sequence length="185" mass="21259">MANINLLPWREELREERNKNFYVVLALVVALAAALVFAVYSYYEAAATTQKSRNTFLTTEIAAMDKKIVEIQQLRETRAELIERMELIQRLQGDRPVIVRVFDEIVRSVPEDLYFSKLEVEGDKVRIAGVASTNNRVSALMRNFDESEWFRDPSLIKVESKSAGVNEFEIIMTRINPRTEEGNNG</sequence>
<reference evidence="3 4" key="1">
    <citation type="submission" date="2024-04" db="EMBL/GenBank/DDBJ databases">
        <title>Draft genome sequence of Thalassolituus maritimus NBRC 116585.</title>
        <authorList>
            <person name="Miyakawa T."/>
            <person name="Kusuya Y."/>
            <person name="Miura T."/>
        </authorList>
    </citation>
    <scope>NUCLEOTIDE SEQUENCE [LARGE SCALE GENOMIC DNA]</scope>
    <source>
        <strain evidence="3 4">5NW40-0001</strain>
    </source>
</reference>
<dbReference type="RefSeq" id="WP_353296045.1">
    <property type="nucleotide sequence ID" value="NZ_BAABWH010000011.1"/>
</dbReference>
<name>A0ABQ0A376_9GAMM</name>
<gene>
    <name evidence="3" type="primary">pilN</name>
    <name evidence="3" type="ORF">NBRC116585_29560</name>
</gene>
<dbReference type="InterPro" id="IPR007813">
    <property type="entry name" value="PilN"/>
</dbReference>
<evidence type="ECO:0000313" key="3">
    <source>
        <dbReference type="EMBL" id="GAA6146836.1"/>
    </source>
</evidence>
<protein>
    <submittedName>
        <fullName evidence="3">Type 4a pilus biogenesis protein PilN</fullName>
    </submittedName>
</protein>
<organism evidence="3 4">
    <name type="scientific">Thalassolituus maritimus</name>
    <dbReference type="NCBI Taxonomy" id="484498"/>
    <lineage>
        <taxon>Bacteria</taxon>
        <taxon>Pseudomonadati</taxon>
        <taxon>Pseudomonadota</taxon>
        <taxon>Gammaproteobacteria</taxon>
        <taxon>Oceanospirillales</taxon>
        <taxon>Oceanospirillaceae</taxon>
        <taxon>Thalassolituus</taxon>
    </lineage>
</organism>
<keyword evidence="2" id="KW-0812">Transmembrane</keyword>
<evidence type="ECO:0000256" key="2">
    <source>
        <dbReference type="SAM" id="Phobius"/>
    </source>
</evidence>
<dbReference type="InterPro" id="IPR052534">
    <property type="entry name" value="Extracell_DNA_Util/SecSys_Comp"/>
</dbReference>
<evidence type="ECO:0000256" key="1">
    <source>
        <dbReference type="SAM" id="Coils"/>
    </source>
</evidence>
<accession>A0ABQ0A376</accession>
<dbReference type="PANTHER" id="PTHR40278">
    <property type="entry name" value="DNA UTILIZATION PROTEIN HOFN"/>
    <property type="match status" value="1"/>
</dbReference>
<comment type="caution">
    <text evidence="3">The sequence shown here is derived from an EMBL/GenBank/DDBJ whole genome shotgun (WGS) entry which is preliminary data.</text>
</comment>
<dbReference type="EMBL" id="BAABWH010000011">
    <property type="protein sequence ID" value="GAA6146836.1"/>
    <property type="molecule type" value="Genomic_DNA"/>
</dbReference>